<dbReference type="AlphaFoldDB" id="A0A0K8W5W6"/>
<evidence type="ECO:0000313" key="1">
    <source>
        <dbReference type="EMBL" id="JAI46598.1"/>
    </source>
</evidence>
<protein>
    <submittedName>
        <fullName evidence="1">Transposable element Tcb1 transposase</fullName>
    </submittedName>
</protein>
<dbReference type="InterPro" id="IPR036397">
    <property type="entry name" value="RNaseH_sf"/>
</dbReference>
<feature type="non-terminal residue" evidence="1">
    <location>
        <position position="1"/>
    </location>
</feature>
<organism evidence="1">
    <name type="scientific">Bactrocera latifrons</name>
    <name type="common">Malaysian fruit fly</name>
    <name type="synonym">Chaetodacus latifrons</name>
    <dbReference type="NCBI Taxonomy" id="174628"/>
    <lineage>
        <taxon>Eukaryota</taxon>
        <taxon>Metazoa</taxon>
        <taxon>Ecdysozoa</taxon>
        <taxon>Arthropoda</taxon>
        <taxon>Hexapoda</taxon>
        <taxon>Insecta</taxon>
        <taxon>Pterygota</taxon>
        <taxon>Neoptera</taxon>
        <taxon>Endopterygota</taxon>
        <taxon>Diptera</taxon>
        <taxon>Brachycera</taxon>
        <taxon>Muscomorpha</taxon>
        <taxon>Tephritoidea</taxon>
        <taxon>Tephritidae</taxon>
        <taxon>Bactrocera</taxon>
        <taxon>Bactrocera</taxon>
    </lineage>
</organism>
<gene>
    <name evidence="1" type="primary">TCB1_25</name>
    <name evidence="1" type="ORF">c1_g2_i1</name>
</gene>
<proteinExistence type="predicted"/>
<reference evidence="1" key="1">
    <citation type="submission" date="2015-06" db="EMBL/GenBank/DDBJ databases">
        <authorList>
            <person name="Hoefler B.C."/>
            <person name="Straight P.D."/>
        </authorList>
    </citation>
    <scope>NUCLEOTIDE SEQUENCE</scope>
</reference>
<accession>A0A0K8W5W6</accession>
<dbReference type="EMBL" id="GDHF01005716">
    <property type="protein sequence ID" value="JAI46598.1"/>
    <property type="molecule type" value="Transcribed_RNA"/>
</dbReference>
<dbReference type="Gene3D" id="3.30.420.10">
    <property type="entry name" value="Ribonuclease H-like superfamily/Ribonuclease H"/>
    <property type="match status" value="1"/>
</dbReference>
<sequence>NKITTPSTRPDLQLIFFEENAVEKLNWPAQSPDLNPIEHLCSILDSKTPKSSRTNLTSFFLEMNRQWVNISSEILENLVRSMPKRLRAVIQNKGGNTNY</sequence>
<dbReference type="GO" id="GO:0003676">
    <property type="term" value="F:nucleic acid binding"/>
    <property type="evidence" value="ECO:0007669"/>
    <property type="project" value="InterPro"/>
</dbReference>
<name>A0A0K8W5W6_BACLA</name>